<feature type="transmembrane region" description="Helical" evidence="2">
    <location>
        <begin position="229"/>
        <end position="252"/>
    </location>
</feature>
<dbReference type="InterPro" id="IPR050222">
    <property type="entry name" value="MATE_MdtK"/>
</dbReference>
<dbReference type="EMBL" id="PIFK01000125">
    <property type="protein sequence ID" value="PTP16471.1"/>
    <property type="molecule type" value="Genomic_DNA"/>
</dbReference>
<feature type="transmembrane region" description="Helical" evidence="2">
    <location>
        <begin position="342"/>
        <end position="364"/>
    </location>
</feature>
<keyword evidence="2" id="KW-1133">Transmembrane helix</keyword>
<keyword evidence="2" id="KW-0472">Membrane</keyword>
<evidence type="ECO:0000256" key="2">
    <source>
        <dbReference type="SAM" id="Phobius"/>
    </source>
</evidence>
<feature type="transmembrane region" description="Helical" evidence="2">
    <location>
        <begin position="7"/>
        <end position="31"/>
    </location>
</feature>
<evidence type="ECO:0000256" key="1">
    <source>
        <dbReference type="ARBA" id="ARBA00022448"/>
    </source>
</evidence>
<feature type="transmembrane region" description="Helical" evidence="2">
    <location>
        <begin position="84"/>
        <end position="104"/>
    </location>
</feature>
<organism evidence="3 4">
    <name type="scientific">Vibrio splendidus</name>
    <dbReference type="NCBI Taxonomy" id="29497"/>
    <lineage>
        <taxon>Bacteria</taxon>
        <taxon>Pseudomonadati</taxon>
        <taxon>Pseudomonadota</taxon>
        <taxon>Gammaproteobacteria</taxon>
        <taxon>Vibrionales</taxon>
        <taxon>Vibrionaceae</taxon>
        <taxon>Vibrio</taxon>
    </lineage>
</organism>
<feature type="transmembrane region" description="Helical" evidence="2">
    <location>
        <begin position="402"/>
        <end position="424"/>
    </location>
</feature>
<gene>
    <name evidence="3" type="ORF">CWO07_25910</name>
</gene>
<comment type="caution">
    <text evidence="3">The sequence shown here is derived from an EMBL/GenBank/DDBJ whole genome shotgun (WGS) entry which is preliminary data.</text>
</comment>
<evidence type="ECO:0000313" key="3">
    <source>
        <dbReference type="EMBL" id="PTP16471.1"/>
    </source>
</evidence>
<evidence type="ECO:0000313" key="4">
    <source>
        <dbReference type="Proteomes" id="UP000244197"/>
    </source>
</evidence>
<reference evidence="3 4" key="1">
    <citation type="submission" date="2017-11" db="EMBL/GenBank/DDBJ databases">
        <title>Population delineation of vibrios coincides with oyster pathogenicity.</title>
        <authorList>
            <person name="Bruto M."/>
            <person name="Labreuche Y."/>
            <person name="James A."/>
            <person name="Piel D."/>
            <person name="Chenivesse S."/>
            <person name="Petton B."/>
            <person name="Polz M.F."/>
            <person name="Le Roux F."/>
        </authorList>
    </citation>
    <scope>NUCLEOTIDE SEQUENCE [LARGE SCALE GENOMIC DNA]</scope>
    <source>
        <strain evidence="3 4">FF_144</strain>
    </source>
</reference>
<name>A0A2T5EAX6_VIBSP</name>
<dbReference type="PANTHER" id="PTHR43298:SF2">
    <property type="entry name" value="FMN_FAD EXPORTER YEEO-RELATED"/>
    <property type="match status" value="1"/>
</dbReference>
<keyword evidence="1" id="KW-0813">Transport</keyword>
<feature type="transmembrane region" description="Helical" evidence="2">
    <location>
        <begin position="186"/>
        <end position="208"/>
    </location>
</feature>
<dbReference type="RefSeq" id="WP_017090761.1">
    <property type="nucleotide sequence ID" value="NZ_JAOXHO010000008.1"/>
</dbReference>
<dbReference type="Proteomes" id="UP000244197">
    <property type="component" value="Unassembled WGS sequence"/>
</dbReference>
<feature type="transmembrane region" description="Helical" evidence="2">
    <location>
        <begin position="376"/>
        <end position="396"/>
    </location>
</feature>
<proteinExistence type="predicted"/>
<dbReference type="PANTHER" id="PTHR43298">
    <property type="entry name" value="MULTIDRUG RESISTANCE PROTEIN NORM-RELATED"/>
    <property type="match status" value="1"/>
</dbReference>
<feature type="transmembrane region" description="Helical" evidence="2">
    <location>
        <begin position="124"/>
        <end position="147"/>
    </location>
</feature>
<sequence>MNKNINYQLWLVLMLTSFIPLIYATTRIYFLGSIESPWAYSIAAQVAWLNVGYEVLHEALFIPLAFIFGKVVSDDRKFQERVSLGLKIIVISYFLVTAVVLWFTPIFVTAMQQQKELFTTTVQYIRLESLAILLSSVYAFLSLVLVLKNQKKTLYKLLVVQMILTILCDALFVSQLPISFELGVHGIAFSNIIVNLIIAAVAITYLIRLGVSLKFGQSNRNKNIWLKEWVVIGWKSGLESFVRNAAFIVMILQLVNQVQQAGTFWVANQFIWGWLLLPILALGQLVKQDAATNKGLSIERINGYFWLTVGVIVAWAITIPMWDGFISSVMGVKSSGPIIDLVWLLVGFYVVFSFNNVIDSYFYGIGRTDLMLYQSLVVNSVFYGGAFVCYQAGIFVPTLQTIGLMFGLGITLDAMITWALYLMLRRQQSLSQCESLLS</sequence>
<feature type="transmembrane region" description="Helical" evidence="2">
    <location>
        <begin position="51"/>
        <end position="72"/>
    </location>
</feature>
<accession>A0A2T5EAX6</accession>
<dbReference type="AlphaFoldDB" id="A0A2T5EAX6"/>
<feature type="transmembrane region" description="Helical" evidence="2">
    <location>
        <begin position="304"/>
        <end position="322"/>
    </location>
</feature>
<dbReference type="GO" id="GO:0005886">
    <property type="term" value="C:plasma membrane"/>
    <property type="evidence" value="ECO:0007669"/>
    <property type="project" value="TreeGrafter"/>
</dbReference>
<feature type="transmembrane region" description="Helical" evidence="2">
    <location>
        <begin position="264"/>
        <end position="283"/>
    </location>
</feature>
<protein>
    <submittedName>
        <fullName evidence="3">Multidrug transporter</fullName>
    </submittedName>
</protein>
<feature type="transmembrane region" description="Helical" evidence="2">
    <location>
        <begin position="154"/>
        <end position="174"/>
    </location>
</feature>
<dbReference type="NCBIfam" id="NF045539">
    <property type="entry name" value="MATE_efflux1"/>
    <property type="match status" value="1"/>
</dbReference>
<keyword evidence="2" id="KW-0812">Transmembrane</keyword>